<dbReference type="SUPFAM" id="SSF56801">
    <property type="entry name" value="Acetyl-CoA synthetase-like"/>
    <property type="match status" value="1"/>
</dbReference>
<accession>A0A0F4Z6Y4</accession>
<feature type="compositionally biased region" description="Basic and acidic residues" evidence="3">
    <location>
        <begin position="932"/>
        <end position="941"/>
    </location>
</feature>
<keyword evidence="6" id="KW-1185">Reference proteome</keyword>
<dbReference type="InterPro" id="IPR045851">
    <property type="entry name" value="AMP-bd_C_sf"/>
</dbReference>
<protein>
    <submittedName>
        <fullName evidence="5">Bifunctional fatty acid transporter and acyl-CoA synthetase</fullName>
    </submittedName>
</protein>
<feature type="compositionally biased region" description="Basic and acidic residues" evidence="3">
    <location>
        <begin position="898"/>
        <end position="925"/>
    </location>
</feature>
<name>A0A0F4Z6Y4_RASE3</name>
<evidence type="ECO:0000313" key="6">
    <source>
        <dbReference type="Proteomes" id="UP000053958"/>
    </source>
</evidence>
<organism evidence="5 6">
    <name type="scientific">Rasamsonia emersonii (strain ATCC 16479 / CBS 393.64 / IMI 116815)</name>
    <dbReference type="NCBI Taxonomy" id="1408163"/>
    <lineage>
        <taxon>Eukaryota</taxon>
        <taxon>Fungi</taxon>
        <taxon>Dikarya</taxon>
        <taxon>Ascomycota</taxon>
        <taxon>Pezizomycotina</taxon>
        <taxon>Eurotiomycetes</taxon>
        <taxon>Eurotiomycetidae</taxon>
        <taxon>Eurotiales</taxon>
        <taxon>Trichocomaceae</taxon>
        <taxon>Rasamsonia</taxon>
    </lineage>
</organism>
<dbReference type="Pfam" id="PF00501">
    <property type="entry name" value="AMP-binding"/>
    <property type="match status" value="1"/>
</dbReference>
<gene>
    <name evidence="5" type="ORF">T310_0054</name>
</gene>
<dbReference type="Proteomes" id="UP000053958">
    <property type="component" value="Unassembled WGS sequence"/>
</dbReference>
<dbReference type="InterPro" id="IPR020845">
    <property type="entry name" value="AMP-binding_CS"/>
</dbReference>
<dbReference type="GO" id="GO:0009898">
    <property type="term" value="C:cytoplasmic side of plasma membrane"/>
    <property type="evidence" value="ECO:0007669"/>
    <property type="project" value="TreeGrafter"/>
</dbReference>
<feature type="region of interest" description="Disordered" evidence="3">
    <location>
        <begin position="893"/>
        <end position="947"/>
    </location>
</feature>
<evidence type="ECO:0000256" key="2">
    <source>
        <dbReference type="ARBA" id="ARBA00022598"/>
    </source>
</evidence>
<feature type="region of interest" description="Disordered" evidence="3">
    <location>
        <begin position="1091"/>
        <end position="1151"/>
    </location>
</feature>
<dbReference type="GO" id="GO:0005811">
    <property type="term" value="C:lipid droplet"/>
    <property type="evidence" value="ECO:0007669"/>
    <property type="project" value="TreeGrafter"/>
</dbReference>
<dbReference type="PANTHER" id="PTHR43107:SF20">
    <property type="entry name" value="FATTY ACID TRANSPORTER_ACYL-COA SYNTHETASE (FAT1), PUTATIVE (AFU_ORTHOLOGUE AFUA_2G11360)-RELATED"/>
    <property type="match status" value="1"/>
</dbReference>
<evidence type="ECO:0000313" key="5">
    <source>
        <dbReference type="EMBL" id="KKA25851.1"/>
    </source>
</evidence>
<feature type="domain" description="AMP-dependent synthetase/ligase" evidence="4">
    <location>
        <begin position="79"/>
        <end position="386"/>
    </location>
</feature>
<evidence type="ECO:0000259" key="4">
    <source>
        <dbReference type="Pfam" id="PF00501"/>
    </source>
</evidence>
<evidence type="ECO:0000256" key="3">
    <source>
        <dbReference type="SAM" id="MobiDB-lite"/>
    </source>
</evidence>
<dbReference type="STRING" id="1408163.A0A0F4Z6Y4"/>
<proteinExistence type="inferred from homology"/>
<dbReference type="GO" id="GO:0004467">
    <property type="term" value="F:long-chain fatty acid-CoA ligase activity"/>
    <property type="evidence" value="ECO:0007669"/>
    <property type="project" value="TreeGrafter"/>
</dbReference>
<comment type="caution">
    <text evidence="5">The sequence shown here is derived from an EMBL/GenBank/DDBJ whole genome shotgun (WGS) entry which is preliminary data.</text>
</comment>
<feature type="compositionally biased region" description="Basic and acidic residues" evidence="3">
    <location>
        <begin position="1105"/>
        <end position="1128"/>
    </location>
</feature>
<dbReference type="Gene3D" id="3.40.50.12780">
    <property type="entry name" value="N-terminal domain of ligase-like"/>
    <property type="match status" value="1"/>
</dbReference>
<dbReference type="GO" id="GO:0044539">
    <property type="term" value="P:long-chain fatty acid import into cell"/>
    <property type="evidence" value="ECO:0007669"/>
    <property type="project" value="TreeGrafter"/>
</dbReference>
<dbReference type="PROSITE" id="PS00455">
    <property type="entry name" value="AMP_BINDING"/>
    <property type="match status" value="1"/>
</dbReference>
<evidence type="ECO:0000256" key="1">
    <source>
        <dbReference type="ARBA" id="ARBA00006432"/>
    </source>
</evidence>
<dbReference type="InterPro" id="IPR000873">
    <property type="entry name" value="AMP-dep_synth/lig_dom"/>
</dbReference>
<dbReference type="Gene3D" id="3.30.300.30">
    <property type="match status" value="1"/>
</dbReference>
<dbReference type="GO" id="GO:0005324">
    <property type="term" value="F:long-chain fatty acid transmembrane transporter activity"/>
    <property type="evidence" value="ECO:0007669"/>
    <property type="project" value="TreeGrafter"/>
</dbReference>
<dbReference type="OrthoDB" id="10253869at2759"/>
<keyword evidence="2" id="KW-0436">Ligase</keyword>
<dbReference type="GeneID" id="25312118"/>
<dbReference type="PANTHER" id="PTHR43107">
    <property type="entry name" value="LONG-CHAIN FATTY ACID TRANSPORT PROTEIN"/>
    <property type="match status" value="1"/>
</dbReference>
<feature type="compositionally biased region" description="Acidic residues" evidence="3">
    <location>
        <begin position="1129"/>
        <end position="1143"/>
    </location>
</feature>
<dbReference type="GO" id="GO:0005777">
    <property type="term" value="C:peroxisome"/>
    <property type="evidence" value="ECO:0007669"/>
    <property type="project" value="TreeGrafter"/>
</dbReference>
<reference evidence="5 6" key="1">
    <citation type="submission" date="2015-04" db="EMBL/GenBank/DDBJ databases">
        <authorList>
            <person name="Heijne W.H."/>
            <person name="Fedorova N.D."/>
            <person name="Nierman W.C."/>
            <person name="Vollebregt A.W."/>
            <person name="Zhao Z."/>
            <person name="Wu L."/>
            <person name="Kumar M."/>
            <person name="Stam H."/>
            <person name="van den Berg M.A."/>
            <person name="Pel H.J."/>
        </authorList>
    </citation>
    <scope>NUCLEOTIDE SEQUENCE [LARGE SCALE GENOMIC DNA]</scope>
    <source>
        <strain evidence="5 6">CBS 393.64</strain>
    </source>
</reference>
<dbReference type="RefSeq" id="XP_013332463.1">
    <property type="nucleotide sequence ID" value="XM_013477009.1"/>
</dbReference>
<sequence>MDILSRAASRAASAGPSIALGSALSLAAAAYLNARLCISSDLRTLRDERFFGRKLRQRLAELDDTCTLYRMLERVIEVDGKGDADALWFENRTWTYAQLKDVVDRLAALLHQRGIRTGDFVAVFTTNSPEMVVCIYALAKLGAVAALINTNLRDDTFKHCLTVSTAKLIISTPDLAEFVRSDLPHLTFNLSSFNDLPQSPSIELINEDSLRQVSPSTVSPAKRSPPDLAVLIYTSGTTGNPKACAIRNMQLVVTSTPVRQDAENPSRYFPLRIYSALPLFHGTALFGGLCYSVGTGATLCLRRKFSASRFWQDVHASRATRVLYIGELCRYLLATPPSPYDRGHACIVAYGNGLRGEIWDRFRERFGVPEIREIYRSTEGVARYDNFFSGAWGTGCVGFVGPLRQLVEDDTFIVKYDPDKEMPYRDPKTGFCVKARAGEEGEVIGRVRNRDMLTEYLNNPDATEKKLLRDVFQKGDLFQRMGDLLVRDKDGWVRFQDRVGDTFRWKGENVSAGEVRDHICRIPNVQDAVVYGVKLKGYDGQAGAAGITLERWTPDTETEFMSKLYSALKAKGVPSYALPRLVRITKRVATGVTFKQAKNELAKRGWDPAVDWDGDSLYWLNGTRYERLSPESWRGIETWNLLQRTRLAITPRIRHRIPPPVELHLMILHRKEDDDRRDRDPRHERRRQHVRVFLPPPRVPVLDVVVERESHQHCRPHVRYVVRAVVQHAVQQQRDVDVSHPRAREPLGEEVKWNREEGTHQKPPFERVVDAGVAVYPPWSDGAPDHRRGEEFGIPTRAGEIGRLIRRADIFDIRHLPRIHPNRHQSAHDGGDRLGPKQRARRNLHIVAQFQIRHKLNRLRACDVSVRLEDHVGHGLVRDRIPADELGQDVIGDLGVRNGEDHADGDLQHQTDQHPDDDAPDRHAGVVDTDGDASKNERNPQDGEIPPFRDLIVGLHESVVDIVVFVPRASPSQCCPHAVDDLPSMIEDRMHHRRQVDGKKSGIQDGIRGGQVGRAVRFVRLDIQREIGVEDPADIIVISGIVKHIIAVDGEVRRIPHVGKVHGYNDAEAHEEHAEKVVHESKERGDDGIEAAHAGDAAGDDGELDVGRRDPGDPVEVRQGLEDIVREPEVDEHADEAVEEEAEAGNGPPVDPVKAIVVVQRFVESNAGQVLGPDHRRGIHQKPAYDSGAAITDELGRNGEQDLEAGAIGQPLDAVEHVEFERLEDVGHIRGPVEAAIGDVGHDGDEHVLFLVERAWIQAESVSEDGHALGWECPLQEFPAWIGEQLGDDGIDHDARLPQREELIQARADDGEQDAQGPCPERVHRQGRVVGVVDDGPHFGIGRVVQQQLALRLDLSEDGLQAGCIDARWILAQDGACSIENVGGEVEIKLVVLDRLLQRRQELAQIRLGDVDDLAAVLLDVGRRAVKHGLGVLLHRGHGLLLQELRAGMPCILMRLT</sequence>
<dbReference type="InterPro" id="IPR042099">
    <property type="entry name" value="ANL_N_sf"/>
</dbReference>
<comment type="similarity">
    <text evidence="1">Belongs to the ATP-dependent AMP-binding enzyme family.</text>
</comment>
<dbReference type="EMBL" id="LASV01000007">
    <property type="protein sequence ID" value="KKA25851.1"/>
    <property type="molecule type" value="Genomic_DNA"/>
</dbReference>